<accession>A0ABV8X550</accession>
<dbReference type="InterPro" id="IPR004360">
    <property type="entry name" value="Glyas_Fos-R_dOase_dom"/>
</dbReference>
<dbReference type="Gene3D" id="3.10.180.10">
    <property type="entry name" value="2,3-Dihydroxybiphenyl 1,2-Dioxygenase, domain 1"/>
    <property type="match status" value="1"/>
</dbReference>
<dbReference type="RefSeq" id="WP_378155246.1">
    <property type="nucleotide sequence ID" value="NZ_JBHSEC010000019.1"/>
</dbReference>
<comment type="caution">
    <text evidence="3">The sequence shown here is derived from an EMBL/GenBank/DDBJ whole genome shotgun (WGS) entry which is preliminary data.</text>
</comment>
<dbReference type="Proteomes" id="UP001595817">
    <property type="component" value="Unassembled WGS sequence"/>
</dbReference>
<evidence type="ECO:0000313" key="4">
    <source>
        <dbReference type="Proteomes" id="UP001595817"/>
    </source>
</evidence>
<evidence type="ECO:0000313" key="3">
    <source>
        <dbReference type="EMBL" id="MFC4410891.1"/>
    </source>
</evidence>
<feature type="domain" description="VOC" evidence="2">
    <location>
        <begin position="1"/>
        <end position="126"/>
    </location>
</feature>
<dbReference type="InterPro" id="IPR051332">
    <property type="entry name" value="Fosfomycin_Res_Enzymes"/>
</dbReference>
<protein>
    <submittedName>
        <fullName evidence="3">VOC family protein</fullName>
    </submittedName>
</protein>
<dbReference type="EMBL" id="JBHSEC010000019">
    <property type="protein sequence ID" value="MFC4410891.1"/>
    <property type="molecule type" value="Genomic_DNA"/>
</dbReference>
<evidence type="ECO:0000256" key="1">
    <source>
        <dbReference type="ARBA" id="ARBA00022723"/>
    </source>
</evidence>
<reference evidence="4" key="1">
    <citation type="journal article" date="2019" name="Int. J. Syst. Evol. Microbiol.">
        <title>The Global Catalogue of Microorganisms (GCM) 10K type strain sequencing project: providing services to taxonomists for standard genome sequencing and annotation.</title>
        <authorList>
            <consortium name="The Broad Institute Genomics Platform"/>
            <consortium name="The Broad Institute Genome Sequencing Center for Infectious Disease"/>
            <person name="Wu L."/>
            <person name="Ma J."/>
        </authorList>
    </citation>
    <scope>NUCLEOTIDE SEQUENCE [LARGE SCALE GENOMIC DNA]</scope>
    <source>
        <strain evidence="4">CCUG 59778</strain>
    </source>
</reference>
<dbReference type="PANTHER" id="PTHR36113:SF6">
    <property type="entry name" value="FOSFOMYCIN RESISTANCE PROTEIN FOSX"/>
    <property type="match status" value="1"/>
</dbReference>
<gene>
    <name evidence="3" type="ORF">ACFOZY_10730</name>
</gene>
<dbReference type="InterPro" id="IPR037523">
    <property type="entry name" value="VOC_core"/>
</dbReference>
<dbReference type="SUPFAM" id="SSF54593">
    <property type="entry name" value="Glyoxalase/Bleomycin resistance protein/Dihydroxybiphenyl dioxygenase"/>
    <property type="match status" value="1"/>
</dbReference>
<evidence type="ECO:0000259" key="2">
    <source>
        <dbReference type="PROSITE" id="PS51819"/>
    </source>
</evidence>
<name>A0ABV8X550_9LACT</name>
<dbReference type="PANTHER" id="PTHR36113">
    <property type="entry name" value="LYASE, PUTATIVE-RELATED-RELATED"/>
    <property type="match status" value="1"/>
</dbReference>
<organism evidence="3 4">
    <name type="scientific">Chungangia koreensis</name>
    <dbReference type="NCBI Taxonomy" id="752657"/>
    <lineage>
        <taxon>Bacteria</taxon>
        <taxon>Bacillati</taxon>
        <taxon>Bacillota</taxon>
        <taxon>Bacilli</taxon>
        <taxon>Lactobacillales</taxon>
        <taxon>Chungangia</taxon>
    </lineage>
</organism>
<dbReference type="Pfam" id="PF00903">
    <property type="entry name" value="Glyoxalase"/>
    <property type="match status" value="1"/>
</dbReference>
<dbReference type="PROSITE" id="PS51819">
    <property type="entry name" value="VOC"/>
    <property type="match status" value="1"/>
</dbReference>
<keyword evidence="4" id="KW-1185">Reference proteome</keyword>
<proteinExistence type="predicted"/>
<sequence>MLHHVEINVSNIKESYQFYSWLLPELGYDIYQQWEKGFSFKEGSTYLVFVQTESRYMDIPFHRSGVGLNHLAFQGTRELIDRLTIELKRKRIPILYEDRHPYAGGTGYYAVFFEGPDRLKLEIAENLPNNDKLNEID</sequence>
<dbReference type="InterPro" id="IPR029068">
    <property type="entry name" value="Glyas_Bleomycin-R_OHBP_Dase"/>
</dbReference>
<keyword evidence="1" id="KW-0479">Metal-binding</keyword>